<name>A0A3N0VMH1_9GAMM</name>
<protein>
    <recommendedName>
        <fullName evidence="6">Plasmid partitioning protein</fullName>
    </recommendedName>
</protein>
<dbReference type="ESTHER" id="9gamm-a0a3n0vmh1">
    <property type="family name" value="Extracel-MCL-phaZ"/>
</dbReference>
<keyword evidence="5" id="KW-1185">Reference proteome</keyword>
<evidence type="ECO:0000313" key="4">
    <source>
        <dbReference type="EMBL" id="ROH93208.1"/>
    </source>
</evidence>
<dbReference type="PANTHER" id="PTHR43037:SF5">
    <property type="entry name" value="FERULOYL ESTERASE"/>
    <property type="match status" value="1"/>
</dbReference>
<dbReference type="InterPro" id="IPR050955">
    <property type="entry name" value="Plant_Biomass_Hydrol_Est"/>
</dbReference>
<dbReference type="EMBL" id="RJVO01000001">
    <property type="protein sequence ID" value="ROH93208.1"/>
    <property type="molecule type" value="Genomic_DNA"/>
</dbReference>
<evidence type="ECO:0008006" key="6">
    <source>
        <dbReference type="Google" id="ProtNLM"/>
    </source>
</evidence>
<evidence type="ECO:0000256" key="2">
    <source>
        <dbReference type="ARBA" id="ARBA00022801"/>
    </source>
</evidence>
<reference evidence="4 5" key="1">
    <citation type="submission" date="2018-10" db="EMBL/GenBank/DDBJ databases">
        <authorList>
            <person name="Chen W.-M."/>
        </authorList>
    </citation>
    <scope>NUCLEOTIDE SEQUENCE [LARGE SCALE GENOMIC DNA]</scope>
    <source>
        <strain evidence="4 5">THS-13</strain>
    </source>
</reference>
<dbReference type="SUPFAM" id="SSF53474">
    <property type="entry name" value="alpha/beta-Hydrolases"/>
    <property type="match status" value="1"/>
</dbReference>
<comment type="caution">
    <text evidence="4">The sequence shown here is derived from an EMBL/GenBank/DDBJ whole genome shotgun (WGS) entry which is preliminary data.</text>
</comment>
<keyword evidence="1 3" id="KW-0732">Signal</keyword>
<feature type="chain" id="PRO_5017927008" description="Plasmid partitioning protein" evidence="3">
    <location>
        <begin position="19"/>
        <end position="306"/>
    </location>
</feature>
<proteinExistence type="predicted"/>
<sequence length="306" mass="31888">MRPLLVLLLLLTAAGAQAQSGSACSENLFGRITCEYQSLGVGSPSREVRYQLPAGTAPVGGWPVVLLYHGTGGLISWTAPASSTGALSFGNYYQVQVLRDLLAAGYAVLAPPATSVSTAWQTNNMSACPAGGCTENKGPTAEQYPGTADGQFFQALFAVIDASQAGSGFGAKLNGNRLYAAGISSGGYNSSRMAINYASRFRALAVQSASYANCSGRGCVVPALPPDHPPTLFLHGAGDDIVPLSTMLPYAAALAGKAYTVVDYSRGLKLLGDTRCDADSQANCKVGHQWIQMAPVEILNWFNSHP</sequence>
<dbReference type="InterPro" id="IPR029058">
    <property type="entry name" value="AB_hydrolase_fold"/>
</dbReference>
<dbReference type="Proteomes" id="UP000282106">
    <property type="component" value="Unassembled WGS sequence"/>
</dbReference>
<evidence type="ECO:0000256" key="1">
    <source>
        <dbReference type="ARBA" id="ARBA00022729"/>
    </source>
</evidence>
<dbReference type="PROSITE" id="PS51257">
    <property type="entry name" value="PROKAR_LIPOPROTEIN"/>
    <property type="match status" value="1"/>
</dbReference>
<dbReference type="PANTHER" id="PTHR43037">
    <property type="entry name" value="UNNAMED PRODUCT-RELATED"/>
    <property type="match status" value="1"/>
</dbReference>
<accession>A0A3N0VMH1</accession>
<evidence type="ECO:0000313" key="5">
    <source>
        <dbReference type="Proteomes" id="UP000282106"/>
    </source>
</evidence>
<feature type="signal peptide" evidence="3">
    <location>
        <begin position="1"/>
        <end position="18"/>
    </location>
</feature>
<dbReference type="AlphaFoldDB" id="A0A3N0VMH1"/>
<organism evidence="4 5">
    <name type="scientific">Stagnimonas aquatica</name>
    <dbReference type="NCBI Taxonomy" id="2689987"/>
    <lineage>
        <taxon>Bacteria</taxon>
        <taxon>Pseudomonadati</taxon>
        <taxon>Pseudomonadota</taxon>
        <taxon>Gammaproteobacteria</taxon>
        <taxon>Nevskiales</taxon>
        <taxon>Nevskiaceae</taxon>
        <taxon>Stagnimonas</taxon>
    </lineage>
</organism>
<dbReference type="InParanoid" id="A0A3N0VMH1"/>
<dbReference type="RefSeq" id="WP_123210062.1">
    <property type="nucleotide sequence ID" value="NZ_RJVO01000001.1"/>
</dbReference>
<evidence type="ECO:0000256" key="3">
    <source>
        <dbReference type="SAM" id="SignalP"/>
    </source>
</evidence>
<dbReference type="Gene3D" id="3.40.50.1820">
    <property type="entry name" value="alpha/beta hydrolase"/>
    <property type="match status" value="1"/>
</dbReference>
<dbReference type="GO" id="GO:0016787">
    <property type="term" value="F:hydrolase activity"/>
    <property type="evidence" value="ECO:0007669"/>
    <property type="project" value="UniProtKB-KW"/>
</dbReference>
<keyword evidence="2" id="KW-0378">Hydrolase</keyword>
<gene>
    <name evidence="4" type="ORF">ED208_01375</name>
</gene>